<dbReference type="CDD" id="cd02440">
    <property type="entry name" value="AdoMet_MTases"/>
    <property type="match status" value="1"/>
</dbReference>
<dbReference type="Gene3D" id="3.30.70.3290">
    <property type="match status" value="1"/>
</dbReference>
<dbReference type="PANTHER" id="PTHR43775">
    <property type="entry name" value="FATTY ACID SYNTHASE"/>
    <property type="match status" value="1"/>
</dbReference>
<dbReference type="InterPro" id="IPR016035">
    <property type="entry name" value="Acyl_Trfase/lysoPLipase"/>
</dbReference>
<dbReference type="OrthoDB" id="429813at2759"/>
<evidence type="ECO:0000259" key="8">
    <source>
        <dbReference type="PROSITE" id="PS50075"/>
    </source>
</evidence>
<dbReference type="GeneID" id="38110879"/>
<dbReference type="Pfam" id="PF18558">
    <property type="entry name" value="HTH_51"/>
    <property type="match status" value="1"/>
</dbReference>
<dbReference type="Pfam" id="PF02801">
    <property type="entry name" value="Ketoacyl-synt_C"/>
    <property type="match status" value="1"/>
</dbReference>
<dbReference type="Gene3D" id="1.10.1200.10">
    <property type="entry name" value="ACP-like"/>
    <property type="match status" value="2"/>
</dbReference>
<dbReference type="PROSITE" id="PS50075">
    <property type="entry name" value="CARRIER"/>
    <property type="match status" value="2"/>
</dbReference>
<dbReference type="Pfam" id="PF00326">
    <property type="entry name" value="Peptidase_S9"/>
    <property type="match status" value="1"/>
</dbReference>
<dbReference type="InterPro" id="IPR029063">
    <property type="entry name" value="SAM-dependent_MTases_sf"/>
</dbReference>
<dbReference type="SUPFAM" id="SSF55048">
    <property type="entry name" value="Probable ACP-binding domain of malonyl-CoA ACP transacylase"/>
    <property type="match status" value="1"/>
</dbReference>
<keyword evidence="12" id="KW-1185">Reference proteome</keyword>
<dbReference type="InterPro" id="IPR041068">
    <property type="entry name" value="HTH_51"/>
</dbReference>
<gene>
    <name evidence="11" type="ORF">DSM5745_00509</name>
</gene>
<dbReference type="InterPro" id="IPR020841">
    <property type="entry name" value="PKS_Beta-ketoAc_synthase_dom"/>
</dbReference>
<dbReference type="InterPro" id="IPR050091">
    <property type="entry name" value="PKS_NRPS_Biosynth_Enz"/>
</dbReference>
<dbReference type="InterPro" id="IPR042104">
    <property type="entry name" value="PKS_dehydratase_sf"/>
</dbReference>
<dbReference type="InterPro" id="IPR014030">
    <property type="entry name" value="Ketoacyl_synth_N"/>
</dbReference>
<dbReference type="PROSITE" id="PS52019">
    <property type="entry name" value="PKS_MFAS_DH"/>
    <property type="match status" value="1"/>
</dbReference>
<comment type="caution">
    <text evidence="11">The sequence shown here is derived from an EMBL/GenBank/DDBJ whole genome shotgun (WGS) entry which is preliminary data.</text>
</comment>
<feature type="domain" description="PKS/mFAS DH" evidence="10">
    <location>
        <begin position="1245"/>
        <end position="1559"/>
    </location>
</feature>
<evidence type="ECO:0000256" key="3">
    <source>
        <dbReference type="ARBA" id="ARBA00022553"/>
    </source>
</evidence>
<evidence type="ECO:0000313" key="12">
    <source>
        <dbReference type="Proteomes" id="UP000256690"/>
    </source>
</evidence>
<evidence type="ECO:0000259" key="9">
    <source>
        <dbReference type="PROSITE" id="PS52004"/>
    </source>
</evidence>
<dbReference type="SUPFAM" id="SSF53901">
    <property type="entry name" value="Thiolase-like"/>
    <property type="match status" value="1"/>
</dbReference>
<feature type="region of interest" description="C-terminal hotdog fold" evidence="7">
    <location>
        <begin position="1410"/>
        <end position="1559"/>
    </location>
</feature>
<evidence type="ECO:0000256" key="1">
    <source>
        <dbReference type="ARBA" id="ARBA00005179"/>
    </source>
</evidence>
<dbReference type="STRING" id="1810919.A0A3D8T3Q2"/>
<evidence type="ECO:0000259" key="10">
    <source>
        <dbReference type="PROSITE" id="PS52019"/>
    </source>
</evidence>
<sequence>MKAPSMIVCGSQAVEISQEHLAALRNSLVSNNRLQYLVQAIRDLPNLWGPLTMADPALQCIPGHTLWSRFANWIDFKDSLLCEINTESKMNALITPLLVISQIVDYTEYLEALSPPQTHSETLDTVQQGGIQGFCAGFLTAIVLSCAKNDQHIAELGAVAFRLAACAGVYVDFDNNSNQHVSIAARWAAGTDEQDVLGVLHNYPTSYIAVRSDQTAATITLQASDLSAISRSLAGLGIKSKLIPLSGRFHHPVHQDSVRKLERLCASMDSLRFPDSVRPLVPLRRNVDGKRLQTEPLHTTALSTLMLDMSDWHRTVSYAVNDMKGTGQILTIGLGDCVPKSIKDRQGIQACNSKRASTNNTYEYPEGAIAIISMACRYPGADSLEEYWNIIASGISMVGEMPPGRFQTTRLRRDPEGKIKFKGNFLRNADMFDHRFFKRSSREAAAMDPQHRIALEVAYETLESAGYFNEKRPKQDIGVYMGVAASDYEDNVASHLPTAFSVLGMVRAFTSGKISHFFGFSGPSMVFDTACSSSMVAIHTACRALQADECSMALAGGVNVITSPNLHHNLGAANFLTPTGASKSFDDSADGYCRGEGAGLVLLKKLSSALVDKDRILGVIVGSAVNQNDNSYPITVPASSSQTALYRRVLQLAQMPTRTVSYVEAHGTGTPKGDPIECASIREVFGGHGDRELLFGSVKGNIGHTEAASGVAGLIKVLLMIEAQKVPPQASFVTLNRNIPPLGADNMAIANKLREWNAGFRAACVNNYGAAGSNAALIVAQPPSRASDAIEQSASACQYPVILSANTLDSVRKYAQALQKYLKQTRLSGDHFLASIAFHLSRRRNPSFRHAAIFSVSSVSELHAKLEQCATAEVTILPSKPVVLAFGGQTGDIIHLSEQAYRRSYLLQKYLNECDILIREMGLHSLFPGIFQRVPVRDTVDLHCMLFALQYASACAWMESGLTVKTVIGHSFGQLTAMCVAGVMSLPDALRLVSGRATIINDSWGEEKGSMMLIHGEHGRVEDLLSQVNHNWTSPSSAVRIACYNGPTSFVVVGSEAQIRALESVSTSMRLRARTMNITHGFHSRFVDSIMPDYCELTKGLSYNPPAIPVETCSKGESWPIFTAELVAQQSREPVYFAEAVNRIANRLGPCTWVEAGSASGIATMVQKALHDTDQHDFHSMSLATSELSSLAESTTNLWKAGIDVDYWLFNKQQQFEYLDLHLPPYQFERSRHWLDYIDRPGCDHSITEQPAQFRTKPRMVTLIKKTENTAEFRIDQECEQYQALVRGHAVLGSPLCPAALYVEIVASAARALVPDFAPSDRAACIEELQMLASLAIDLRRSLSLTLSLTSCYSWKFNLYGRSSRGDIRHASGQITITTLTSHRITTRFSRYRRIIDYNRCEALLSDSSANTMQGPILYRLFDKVVIYADIFRGVQKISCKNQEATGLVAMPEIGAHLVKDNVCNPLLVDSFTQVAGVHVNSLDECGPEDVFLCTAIENIEFSRTLGSCSGSWLVYSSFERAGPRELISDIFVFDSASKGLIMTIFGVRFSKVSLPSLRRTLERANAQREPQSRSVPVSKALPTEHVTQAKIPKQRATSQQTNEVKEAVASLLHEVADVPFEDISDNSLLEDIGIDSLMTTELLSAIRERFNSDITTSAFQQVVTVKDLYRILSTAPGSGSGALTPLSMSESDGSLLDKASTSTPRSEASFALVEMPHVDEGAAKLSRIIAEHLDTSDRFHPDTLLRDLGLDSLVGIELAADIWKMFGKKIDLAALEPDTTFEELCRMVSPTPVVEINKADKNARVQPKSTADCSPTGQNGLSNSAEVFARMRNDYAPFAEQTGFLNFRRKVFHQQSELVCAYVTEAFAKLGCDLRNIAPGAVLPSVSYIPRHAKVMRQYYHVLEDAGLVIINDNGDFIRTGNPVSPAKTEDLYQEISKNFPQHLCEHRLLHSTGSRLAACLTGDADPLQILFGTKAGKDAMEDVYTNSPMFATGTRILGEFFIQAFKEYRGREELHILELGAGTGGTAKYIVEILLEHNIPFKYTFTDLSPSLVALAKRKFSPYGDCMEFAVLDVEKNPPEHMQRSYHAVLASNCVHATKDLVRSSVNAHKLLRDGGVFCLLELTRNLYWLDCVFGLLEGWWVFEDGRQHVLADEYLWERTLRQAGFRHIDWSDDDTEESDQFRLITGFMSDIKSAKPATAEGLVMTETVPFATIGDIPLLADIYYPLHKVLAESSQPIALMVHGGGHIMLSRKDIRPSQTKLLLDYGFLPVSIDYRLCPEVNLTDGPIADVCTALDWARSTLPALELQRPDIHPDGGKVVVIGWSTGGTLAMSLPFSAPQLGIRPPDAILAFYCPTDYEDKFWRQPNYPEGTSPDLITKTYDILEGVQDHPITAYNIPAQKRVDGPAGGWMSLSDARSRIALHMNWRGQALPVLLNGLPSKNKLSSENMEYDAQDWLSLPQPDLERVRAVSPYAQIKSGNYSVPTFLIHGAKDDLVPWKQAQKAADALAAQGVPNGIEIIESAVHLFDLFRDPEGKYKGAIMRGLQFLVEHVQ</sequence>
<evidence type="ECO:0000313" key="11">
    <source>
        <dbReference type="EMBL" id="RDW93187.1"/>
    </source>
</evidence>
<feature type="active site" description="Proton donor; for dehydratase activity" evidence="7">
    <location>
        <position position="1470"/>
    </location>
</feature>
<dbReference type="InterPro" id="IPR001227">
    <property type="entry name" value="Ac_transferase_dom_sf"/>
</dbReference>
<dbReference type="InterPro" id="IPR013094">
    <property type="entry name" value="AB_hydrolase_3"/>
</dbReference>
<dbReference type="Gene3D" id="3.40.366.10">
    <property type="entry name" value="Malonyl-Coenzyme A Acyl Carrier Protein, domain 2"/>
    <property type="match status" value="3"/>
</dbReference>
<dbReference type="PROSITE" id="PS00012">
    <property type="entry name" value="PHOSPHOPANTETHEINE"/>
    <property type="match status" value="2"/>
</dbReference>
<reference evidence="11 12" key="1">
    <citation type="journal article" date="2018" name="IMA Fungus">
        <title>IMA Genome-F 9: Draft genome sequence of Annulohypoxylon stygium, Aspergillus mulundensis, Berkeleyomyces basicola (syn. Thielaviopsis basicola), Ceratocystis smalleyi, two Cercospora beticola strains, Coleophoma cylindrospora, Fusarium fracticaudum, Phialophora cf. hyalina, and Morchella septimelata.</title>
        <authorList>
            <person name="Wingfield B.D."/>
            <person name="Bills G.F."/>
            <person name="Dong Y."/>
            <person name="Huang W."/>
            <person name="Nel W.J."/>
            <person name="Swalarsk-Parry B.S."/>
            <person name="Vaghefi N."/>
            <person name="Wilken P.M."/>
            <person name="An Z."/>
            <person name="de Beer Z.W."/>
            <person name="De Vos L."/>
            <person name="Chen L."/>
            <person name="Duong T.A."/>
            <person name="Gao Y."/>
            <person name="Hammerbacher A."/>
            <person name="Kikkert J.R."/>
            <person name="Li Y."/>
            <person name="Li H."/>
            <person name="Li K."/>
            <person name="Li Q."/>
            <person name="Liu X."/>
            <person name="Ma X."/>
            <person name="Naidoo K."/>
            <person name="Pethybridge S.J."/>
            <person name="Sun J."/>
            <person name="Steenkamp E.T."/>
            <person name="van der Nest M.A."/>
            <person name="van Wyk S."/>
            <person name="Wingfield M.J."/>
            <person name="Xiong C."/>
            <person name="Yue Q."/>
            <person name="Zhang X."/>
        </authorList>
    </citation>
    <scope>NUCLEOTIDE SEQUENCE [LARGE SCALE GENOMIC DNA]</scope>
    <source>
        <strain evidence="11 12">DSM 5745</strain>
    </source>
</reference>
<dbReference type="Pfam" id="PF08242">
    <property type="entry name" value="Methyltransf_12"/>
    <property type="match status" value="1"/>
</dbReference>
<dbReference type="RefSeq" id="XP_026608370.1">
    <property type="nucleotide sequence ID" value="XM_026742525.1"/>
</dbReference>
<organism evidence="11 12">
    <name type="scientific">Aspergillus mulundensis</name>
    <dbReference type="NCBI Taxonomy" id="1810919"/>
    <lineage>
        <taxon>Eukaryota</taxon>
        <taxon>Fungi</taxon>
        <taxon>Dikarya</taxon>
        <taxon>Ascomycota</taxon>
        <taxon>Pezizomycotina</taxon>
        <taxon>Eurotiomycetes</taxon>
        <taxon>Eurotiomycetidae</taxon>
        <taxon>Eurotiales</taxon>
        <taxon>Aspergillaceae</taxon>
        <taxon>Aspergillus</taxon>
        <taxon>Aspergillus subgen. Nidulantes</taxon>
    </lineage>
</organism>
<dbReference type="GO" id="GO:0008168">
    <property type="term" value="F:methyltransferase activity"/>
    <property type="evidence" value="ECO:0007669"/>
    <property type="project" value="UniProtKB-KW"/>
</dbReference>
<dbReference type="SMART" id="SM00827">
    <property type="entry name" value="PKS_AT"/>
    <property type="match status" value="1"/>
</dbReference>
<dbReference type="InterPro" id="IPR049551">
    <property type="entry name" value="PKS_DH_C"/>
</dbReference>
<evidence type="ECO:0000256" key="5">
    <source>
        <dbReference type="ARBA" id="ARBA00022679"/>
    </source>
</evidence>
<dbReference type="InterPro" id="IPR049900">
    <property type="entry name" value="PKS_mFAS_DH"/>
</dbReference>
<dbReference type="InterPro" id="IPR020806">
    <property type="entry name" value="PKS_PP-bd"/>
</dbReference>
<dbReference type="InterPro" id="IPR014043">
    <property type="entry name" value="Acyl_transferase_dom"/>
</dbReference>
<dbReference type="EMBL" id="PVWQ01000001">
    <property type="protein sequence ID" value="RDW93187.1"/>
    <property type="molecule type" value="Genomic_DNA"/>
</dbReference>
<dbReference type="SUPFAM" id="SSF53474">
    <property type="entry name" value="alpha/beta-Hydrolases"/>
    <property type="match status" value="1"/>
</dbReference>
<dbReference type="SUPFAM" id="SSF47336">
    <property type="entry name" value="ACP-like"/>
    <property type="match status" value="2"/>
</dbReference>
<dbReference type="SUPFAM" id="SSF52151">
    <property type="entry name" value="FabD/lysophospholipase-like"/>
    <property type="match status" value="1"/>
</dbReference>
<proteinExistence type="predicted"/>
<dbReference type="Pfam" id="PF14765">
    <property type="entry name" value="PS-DH"/>
    <property type="match status" value="1"/>
</dbReference>
<dbReference type="InterPro" id="IPR001375">
    <property type="entry name" value="Peptidase_S9_cat"/>
</dbReference>
<dbReference type="Pfam" id="PF00109">
    <property type="entry name" value="ketoacyl-synt"/>
    <property type="match status" value="1"/>
</dbReference>
<evidence type="ECO:0000256" key="2">
    <source>
        <dbReference type="ARBA" id="ARBA00022450"/>
    </source>
</evidence>
<evidence type="ECO:0000256" key="6">
    <source>
        <dbReference type="ARBA" id="ARBA00023268"/>
    </source>
</evidence>
<evidence type="ECO:0000256" key="4">
    <source>
        <dbReference type="ARBA" id="ARBA00022603"/>
    </source>
</evidence>
<comment type="pathway">
    <text evidence="1">Secondary metabolite biosynthesis.</text>
</comment>
<dbReference type="Proteomes" id="UP000256690">
    <property type="component" value="Unassembled WGS sequence"/>
</dbReference>
<feature type="domain" description="Carrier" evidence="8">
    <location>
        <begin position="1717"/>
        <end position="1793"/>
    </location>
</feature>
<dbReference type="GO" id="GO:0008236">
    <property type="term" value="F:serine-type peptidase activity"/>
    <property type="evidence" value="ECO:0007669"/>
    <property type="project" value="InterPro"/>
</dbReference>
<dbReference type="Gene3D" id="3.40.47.10">
    <property type="match status" value="1"/>
</dbReference>
<dbReference type="InterPro" id="IPR018201">
    <property type="entry name" value="Ketoacyl_synth_AS"/>
</dbReference>
<dbReference type="GO" id="GO:0006633">
    <property type="term" value="P:fatty acid biosynthetic process"/>
    <property type="evidence" value="ECO:0007669"/>
    <property type="project" value="InterPro"/>
</dbReference>
<feature type="domain" description="Ketosynthase family 3 (KS3)" evidence="9">
    <location>
        <begin position="366"/>
        <end position="781"/>
    </location>
</feature>
<dbReference type="Pfam" id="PF00550">
    <property type="entry name" value="PP-binding"/>
    <property type="match status" value="2"/>
</dbReference>
<keyword evidence="6" id="KW-0511">Multifunctional enzyme</keyword>
<feature type="active site" description="Proton acceptor; for dehydratase activity" evidence="7">
    <location>
        <position position="1289"/>
    </location>
</feature>
<dbReference type="PROSITE" id="PS52004">
    <property type="entry name" value="KS3_2"/>
    <property type="match status" value="1"/>
</dbReference>
<dbReference type="GO" id="GO:0006508">
    <property type="term" value="P:proteolysis"/>
    <property type="evidence" value="ECO:0007669"/>
    <property type="project" value="InterPro"/>
</dbReference>
<dbReference type="SUPFAM" id="SSF53335">
    <property type="entry name" value="S-adenosyl-L-methionine-dependent methyltransferases"/>
    <property type="match status" value="1"/>
</dbReference>
<feature type="region of interest" description="N-terminal hotdog fold" evidence="7">
    <location>
        <begin position="1245"/>
        <end position="1382"/>
    </location>
</feature>
<dbReference type="CDD" id="cd00833">
    <property type="entry name" value="PKS"/>
    <property type="match status" value="1"/>
</dbReference>
<dbReference type="SMART" id="SM00823">
    <property type="entry name" value="PKS_PP"/>
    <property type="match status" value="2"/>
</dbReference>
<dbReference type="GO" id="GO:0032259">
    <property type="term" value="P:methylation"/>
    <property type="evidence" value="ECO:0007669"/>
    <property type="project" value="UniProtKB-KW"/>
</dbReference>
<dbReference type="SMART" id="SM00825">
    <property type="entry name" value="PKS_KS"/>
    <property type="match status" value="1"/>
</dbReference>
<dbReference type="InterPro" id="IPR032088">
    <property type="entry name" value="SAT"/>
</dbReference>
<dbReference type="GO" id="GO:0044550">
    <property type="term" value="P:secondary metabolite biosynthetic process"/>
    <property type="evidence" value="ECO:0007669"/>
    <property type="project" value="TreeGrafter"/>
</dbReference>
<dbReference type="InterPro" id="IPR016036">
    <property type="entry name" value="Malonyl_transacylase_ACP-bd"/>
</dbReference>
<dbReference type="Gene3D" id="3.40.50.1820">
    <property type="entry name" value="alpha/beta hydrolase"/>
    <property type="match status" value="1"/>
</dbReference>
<dbReference type="PROSITE" id="PS00606">
    <property type="entry name" value="KS3_1"/>
    <property type="match status" value="1"/>
</dbReference>
<name>A0A3D8T3Q2_9EURO</name>
<keyword evidence="4" id="KW-0489">Methyltransferase</keyword>
<dbReference type="Gene3D" id="3.10.129.110">
    <property type="entry name" value="Polyketide synthase dehydratase"/>
    <property type="match status" value="1"/>
</dbReference>
<dbReference type="InterPro" id="IPR009081">
    <property type="entry name" value="PP-bd_ACP"/>
</dbReference>
<feature type="domain" description="Carrier" evidence="8">
    <location>
        <begin position="1600"/>
        <end position="1677"/>
    </location>
</feature>
<dbReference type="GO" id="GO:0004315">
    <property type="term" value="F:3-oxoacyl-[acyl-carrier-protein] synthase activity"/>
    <property type="evidence" value="ECO:0007669"/>
    <property type="project" value="InterPro"/>
</dbReference>
<dbReference type="Pfam" id="PF16073">
    <property type="entry name" value="SAT"/>
    <property type="match status" value="1"/>
</dbReference>
<keyword evidence="3" id="KW-0597">Phosphoprotein</keyword>
<dbReference type="InterPro" id="IPR029058">
    <property type="entry name" value="AB_hydrolase_fold"/>
</dbReference>
<protein>
    <submittedName>
        <fullName evidence="11">Uncharacterized protein</fullName>
    </submittedName>
</protein>
<dbReference type="InterPro" id="IPR016039">
    <property type="entry name" value="Thiolase-like"/>
</dbReference>
<dbReference type="GO" id="GO:0031177">
    <property type="term" value="F:phosphopantetheine binding"/>
    <property type="evidence" value="ECO:0007669"/>
    <property type="project" value="InterPro"/>
</dbReference>
<dbReference type="Gene3D" id="3.40.50.150">
    <property type="entry name" value="Vaccinia Virus protein VP39"/>
    <property type="match status" value="1"/>
</dbReference>
<dbReference type="Pfam" id="PF07859">
    <property type="entry name" value="Abhydrolase_3"/>
    <property type="match status" value="1"/>
</dbReference>
<dbReference type="InterPro" id="IPR013217">
    <property type="entry name" value="Methyltransf_12"/>
</dbReference>
<accession>A0A3D8T3Q2</accession>
<dbReference type="GO" id="GO:0004312">
    <property type="term" value="F:fatty acid synthase activity"/>
    <property type="evidence" value="ECO:0007669"/>
    <property type="project" value="TreeGrafter"/>
</dbReference>
<dbReference type="Pfam" id="PF00698">
    <property type="entry name" value="Acyl_transf_1"/>
    <property type="match status" value="1"/>
</dbReference>
<dbReference type="InterPro" id="IPR036736">
    <property type="entry name" value="ACP-like_sf"/>
</dbReference>
<evidence type="ECO:0000256" key="7">
    <source>
        <dbReference type="PROSITE-ProRule" id="PRU01363"/>
    </source>
</evidence>
<dbReference type="PANTHER" id="PTHR43775:SF21">
    <property type="entry name" value="NON-REDUCING POLYKETIDE SYNTHASE AUSA-RELATED"/>
    <property type="match status" value="1"/>
</dbReference>
<dbReference type="InterPro" id="IPR006162">
    <property type="entry name" value="Ppantetheine_attach_site"/>
</dbReference>
<keyword evidence="2" id="KW-0596">Phosphopantetheine</keyword>
<dbReference type="InterPro" id="IPR014031">
    <property type="entry name" value="Ketoacyl_synth_C"/>
</dbReference>
<keyword evidence="5" id="KW-0808">Transferase</keyword>